<protein>
    <submittedName>
        <fullName evidence="16">Flagellar motor stator protein MotA</fullName>
    </submittedName>
</protein>
<evidence type="ECO:0000259" key="14">
    <source>
        <dbReference type="Pfam" id="PF01618"/>
    </source>
</evidence>
<evidence type="ECO:0000256" key="2">
    <source>
        <dbReference type="ARBA" id="ARBA00008038"/>
    </source>
</evidence>
<evidence type="ECO:0000256" key="3">
    <source>
        <dbReference type="ARBA" id="ARBA00022448"/>
    </source>
</evidence>
<dbReference type="GO" id="GO:0006935">
    <property type="term" value="P:chemotaxis"/>
    <property type="evidence" value="ECO:0007669"/>
    <property type="project" value="UniProtKB-KW"/>
</dbReference>
<keyword evidence="3" id="KW-0813">Transport</keyword>
<dbReference type="InterPro" id="IPR022522">
    <property type="entry name" value="Flagellar_motor_stator_MotA"/>
</dbReference>
<dbReference type="PANTHER" id="PTHR30433">
    <property type="entry name" value="CHEMOTAXIS PROTEIN MOTA"/>
    <property type="match status" value="1"/>
</dbReference>
<keyword evidence="17" id="KW-1185">Reference proteome</keyword>
<dbReference type="EMBL" id="RBZU01000005">
    <property type="protein sequence ID" value="RKP54816.1"/>
    <property type="molecule type" value="Genomic_DNA"/>
</dbReference>
<keyword evidence="10 13" id="KW-1133">Transmembrane helix</keyword>
<dbReference type="GO" id="GO:1902600">
    <property type="term" value="P:proton transmembrane transport"/>
    <property type="evidence" value="ECO:0007669"/>
    <property type="project" value="UniProtKB-KW"/>
</dbReference>
<dbReference type="GO" id="GO:0071978">
    <property type="term" value="P:bacterial-type flagellum-dependent swarming motility"/>
    <property type="evidence" value="ECO:0007669"/>
    <property type="project" value="InterPro"/>
</dbReference>
<dbReference type="InterPro" id="IPR002898">
    <property type="entry name" value="MotA_ExbB_proton_chnl"/>
</dbReference>
<feature type="transmembrane region" description="Helical" evidence="13">
    <location>
        <begin position="171"/>
        <end position="189"/>
    </location>
</feature>
<evidence type="ECO:0000256" key="13">
    <source>
        <dbReference type="SAM" id="Phobius"/>
    </source>
</evidence>
<keyword evidence="12 13" id="KW-0472">Membrane</keyword>
<evidence type="ECO:0000313" key="16">
    <source>
        <dbReference type="EMBL" id="RKP54816.1"/>
    </source>
</evidence>
<evidence type="ECO:0000256" key="8">
    <source>
        <dbReference type="ARBA" id="ARBA00022779"/>
    </source>
</evidence>
<evidence type="ECO:0000256" key="9">
    <source>
        <dbReference type="ARBA" id="ARBA00022781"/>
    </source>
</evidence>
<feature type="transmembrane region" description="Helical" evidence="13">
    <location>
        <begin position="201"/>
        <end position="220"/>
    </location>
</feature>
<dbReference type="Pfam" id="PF20560">
    <property type="entry name" value="MotA_N"/>
    <property type="match status" value="1"/>
</dbReference>
<comment type="subcellular location">
    <subcellularLocation>
        <location evidence="1">Cell inner membrane</location>
        <topology evidence="1">Multi-pass membrane protein</topology>
    </subcellularLocation>
</comment>
<sequence>MFVILGWIIVAGCVIGSYVLEGGHVLALMQPFEVMCIFGAAVGAFVVSNPKKTLGSTLKAIPTCFKGSKYDKEKYLQIIALLYELLQKSRKEGMLSLEADVEAPAESPIFQKYPVVLADHHLLDFIVDYLRMMSSGNLAVHEVQDLMDAELQTHHAEVSVPGVAIQTMADGLPAFGIVAAVMGVVHTMGSIGVPPAELGEMIAAALVGTFLGILLSYGFIGPLASVLNAKAKEAGKPFECVKCVLLASMGGYAPTVAVEFGRKVLFSFDRPSFEELEEAVKATKTPKAA</sequence>
<keyword evidence="16" id="KW-0282">Flagellum</keyword>
<dbReference type="InterPro" id="IPR047055">
    <property type="entry name" value="MotA-like"/>
</dbReference>
<evidence type="ECO:0000313" key="17">
    <source>
        <dbReference type="Proteomes" id="UP000270342"/>
    </source>
</evidence>
<keyword evidence="7 13" id="KW-0812">Transmembrane</keyword>
<keyword evidence="16" id="KW-0966">Cell projection</keyword>
<dbReference type="InterPro" id="IPR000540">
    <property type="entry name" value="Flag_MotA_CS"/>
</dbReference>
<evidence type="ECO:0000256" key="11">
    <source>
        <dbReference type="ARBA" id="ARBA00023065"/>
    </source>
</evidence>
<feature type="domain" description="MotA/TolQ/ExbB proton channel" evidence="14">
    <location>
        <begin position="136"/>
        <end position="233"/>
    </location>
</feature>
<dbReference type="RefSeq" id="WP_121087507.1">
    <property type="nucleotide sequence ID" value="NZ_RBZU01000005.1"/>
</dbReference>
<dbReference type="Proteomes" id="UP000270342">
    <property type="component" value="Unassembled WGS sequence"/>
</dbReference>
<dbReference type="PANTHER" id="PTHR30433:SF4">
    <property type="entry name" value="MOTILITY PROTEIN A"/>
    <property type="match status" value="1"/>
</dbReference>
<keyword evidence="5" id="KW-0145">Chemotaxis</keyword>
<dbReference type="OrthoDB" id="9782603at2"/>
<keyword evidence="4" id="KW-1003">Cell membrane</keyword>
<keyword evidence="16" id="KW-0969">Cilium</keyword>
<evidence type="ECO:0000256" key="12">
    <source>
        <dbReference type="ARBA" id="ARBA00023136"/>
    </source>
</evidence>
<keyword evidence="6" id="KW-0997">Cell inner membrane</keyword>
<keyword evidence="8" id="KW-0283">Flagellar rotation</keyword>
<dbReference type="InterPro" id="IPR046786">
    <property type="entry name" value="MotA_N"/>
</dbReference>
<comment type="similarity">
    <text evidence="2">Belongs to the MotA family.</text>
</comment>
<reference evidence="16 17" key="1">
    <citation type="submission" date="2018-10" db="EMBL/GenBank/DDBJ databases">
        <title>Robbsia sp. DHC34, isolated from soil.</title>
        <authorList>
            <person name="Gao Z.-H."/>
            <person name="Qiu L.-H."/>
        </authorList>
    </citation>
    <scope>NUCLEOTIDE SEQUENCE [LARGE SCALE GENOMIC DNA]</scope>
    <source>
        <strain evidence="16 17">DHC34</strain>
    </source>
</reference>
<proteinExistence type="inferred from homology"/>
<comment type="caution">
    <text evidence="16">The sequence shown here is derived from an EMBL/GenBank/DDBJ whole genome shotgun (WGS) entry which is preliminary data.</text>
</comment>
<keyword evidence="9" id="KW-0375">Hydrogen ion transport</keyword>
<name>A0A494Y4I1_9BURK</name>
<dbReference type="GO" id="GO:0005886">
    <property type="term" value="C:plasma membrane"/>
    <property type="evidence" value="ECO:0007669"/>
    <property type="project" value="UniProtKB-SubCell"/>
</dbReference>
<evidence type="ECO:0000256" key="1">
    <source>
        <dbReference type="ARBA" id="ARBA00004429"/>
    </source>
</evidence>
<evidence type="ECO:0000256" key="4">
    <source>
        <dbReference type="ARBA" id="ARBA00022475"/>
    </source>
</evidence>
<evidence type="ECO:0000256" key="7">
    <source>
        <dbReference type="ARBA" id="ARBA00022692"/>
    </source>
</evidence>
<gene>
    <name evidence="16" type="primary">motA</name>
    <name evidence="16" type="ORF">D7S86_14375</name>
</gene>
<keyword evidence="11" id="KW-0406">Ion transport</keyword>
<dbReference type="AlphaFoldDB" id="A0A494Y4I1"/>
<dbReference type="Pfam" id="PF01618">
    <property type="entry name" value="MotA_ExbB"/>
    <property type="match status" value="1"/>
</dbReference>
<evidence type="ECO:0000256" key="6">
    <source>
        <dbReference type="ARBA" id="ARBA00022519"/>
    </source>
</evidence>
<accession>A0A494Y4I1</accession>
<feature type="domain" description="Motility protein A N-terminal" evidence="15">
    <location>
        <begin position="4"/>
        <end position="93"/>
    </location>
</feature>
<organism evidence="16 17">
    <name type="scientific">Pararobbsia silviterrae</name>
    <dbReference type="NCBI Taxonomy" id="1792498"/>
    <lineage>
        <taxon>Bacteria</taxon>
        <taxon>Pseudomonadati</taxon>
        <taxon>Pseudomonadota</taxon>
        <taxon>Betaproteobacteria</taxon>
        <taxon>Burkholderiales</taxon>
        <taxon>Burkholderiaceae</taxon>
        <taxon>Pararobbsia</taxon>
    </lineage>
</organism>
<evidence type="ECO:0000259" key="15">
    <source>
        <dbReference type="Pfam" id="PF20560"/>
    </source>
</evidence>
<evidence type="ECO:0000256" key="5">
    <source>
        <dbReference type="ARBA" id="ARBA00022500"/>
    </source>
</evidence>
<dbReference type="PROSITE" id="PS01307">
    <property type="entry name" value="MOTA"/>
    <property type="match status" value="1"/>
</dbReference>
<evidence type="ECO:0000256" key="10">
    <source>
        <dbReference type="ARBA" id="ARBA00022989"/>
    </source>
</evidence>
<dbReference type="NCBIfam" id="TIGR03818">
    <property type="entry name" value="MotA1"/>
    <property type="match status" value="1"/>
</dbReference>
<feature type="transmembrane region" description="Helical" evidence="13">
    <location>
        <begin position="26"/>
        <end position="47"/>
    </location>
</feature>